<organism evidence="3 4">
    <name type="scientific">Erwinia persicina</name>
    <dbReference type="NCBI Taxonomy" id="55211"/>
    <lineage>
        <taxon>Bacteria</taxon>
        <taxon>Pseudomonadati</taxon>
        <taxon>Pseudomonadota</taxon>
        <taxon>Gammaproteobacteria</taxon>
        <taxon>Enterobacterales</taxon>
        <taxon>Erwiniaceae</taxon>
        <taxon>Erwinia</taxon>
    </lineage>
</organism>
<dbReference type="RefSeq" id="WP_062743958.1">
    <property type="nucleotide sequence ID" value="NZ_CP022725.1"/>
</dbReference>
<proteinExistence type="predicted"/>
<sequence length="239" mass="24431">MKSYDDLQRFKEKTQTNHIEFKDMSEQVLNADTTNWSVIRQLLKEGAGSVLDNSQRIDRAAPQPADPAAFTPPLAASEPATSHLPVQSFKAVAPASSGRVGASLLDSISASLPPAATSPAVPVPVAAPADGGDTAPLQAMPIAQQTAVSGSSLLAQLAARSAPAAQPVADIASAPSAVPTPLHIAPAATPAIAPRSSASEATANVSFKRLFSPAATPSSASLPKDILLHPLLEKIASCR</sequence>
<gene>
    <name evidence="2" type="primary">bcsO</name>
    <name evidence="3" type="ORF">EpCFBP13511_06530</name>
    <name evidence="2" type="ORF">IFT93_21975</name>
</gene>
<evidence type="ECO:0000313" key="5">
    <source>
        <dbReference type="Proteomes" id="UP000661012"/>
    </source>
</evidence>
<dbReference type="STRING" id="1219360.GCA_001571305_01502"/>
<dbReference type="KEGG" id="epe:CI789_19250"/>
<keyword evidence="5" id="KW-1185">Reference proteome</keyword>
<evidence type="ECO:0000256" key="1">
    <source>
        <dbReference type="SAM" id="MobiDB-lite"/>
    </source>
</evidence>
<evidence type="ECO:0000313" key="4">
    <source>
        <dbReference type="Proteomes" id="UP000306393"/>
    </source>
</evidence>
<name>A0A356YQC8_9GAMM</name>
<accession>A0A356YQC8</accession>
<reference evidence="2 5" key="2">
    <citation type="journal article" date="2020" name="FEMS Microbiol. Ecol.">
        <title>Temporal dynamics of bacterial communities during seed development and maturation.</title>
        <authorList>
            <person name="Chesneau G."/>
            <person name="Torres-Cortes G."/>
            <person name="Briand M."/>
            <person name="Darrasse A."/>
            <person name="Preveaux A."/>
            <person name="Marais C."/>
            <person name="Jacques M.A."/>
            <person name="Shade A."/>
            <person name="Barret M."/>
        </authorList>
    </citation>
    <scope>NUCLEOTIDE SEQUENCE [LARGE SCALE GENOMIC DNA]</scope>
    <source>
        <strain evidence="2 5">CFBP13732</strain>
    </source>
</reference>
<comment type="caution">
    <text evidence="3">The sequence shown here is derived from an EMBL/GenBank/DDBJ whole genome shotgun (WGS) entry which is preliminary data.</text>
</comment>
<reference evidence="3 4" key="1">
    <citation type="journal article" date="2019" name="Sci. Rep.">
        <title>Differences in resource use lead to coexistence of seed-transmitted microbial populations.</title>
        <authorList>
            <person name="Torres-Cortes G."/>
            <person name="Garcia B.J."/>
            <person name="Compant S."/>
            <person name="Rezki S."/>
            <person name="Jones P."/>
            <person name="Preveaux A."/>
            <person name="Briand M."/>
            <person name="Roulet A."/>
            <person name="Bouchez O."/>
            <person name="Jacobson D."/>
            <person name="Barret M."/>
        </authorList>
    </citation>
    <scope>NUCLEOTIDE SEQUENCE [LARGE SCALE GENOMIC DNA]</scope>
    <source>
        <strain evidence="3 4">CFBP13511</strain>
    </source>
</reference>
<evidence type="ECO:0000313" key="3">
    <source>
        <dbReference type="EMBL" id="TKJ92458.1"/>
    </source>
</evidence>
<feature type="region of interest" description="Disordered" evidence="1">
    <location>
        <begin position="62"/>
        <end position="82"/>
    </location>
</feature>
<protein>
    <submittedName>
        <fullName evidence="3">Cellulose biosynthesis protein BcsO</fullName>
    </submittedName>
</protein>
<dbReference type="InterPro" id="IPR031484">
    <property type="entry name" value="CBP_BcsO"/>
</dbReference>
<dbReference type="OrthoDB" id="6434633at2"/>
<evidence type="ECO:0000313" key="2">
    <source>
        <dbReference type="EMBL" id="MBD8109041.1"/>
    </source>
</evidence>
<feature type="compositionally biased region" description="Low complexity" evidence="1">
    <location>
        <begin position="62"/>
        <end position="73"/>
    </location>
</feature>
<dbReference type="Pfam" id="PF17037">
    <property type="entry name" value="CBP_BcsO"/>
    <property type="match status" value="1"/>
</dbReference>
<dbReference type="AlphaFoldDB" id="A0A356YQC8"/>
<dbReference type="EMBL" id="JACYNN010000031">
    <property type="protein sequence ID" value="MBD8109041.1"/>
    <property type="molecule type" value="Genomic_DNA"/>
</dbReference>
<dbReference type="Proteomes" id="UP000306393">
    <property type="component" value="Unassembled WGS sequence"/>
</dbReference>
<dbReference type="EMBL" id="QGAC01000005">
    <property type="protein sequence ID" value="TKJ92458.1"/>
    <property type="molecule type" value="Genomic_DNA"/>
</dbReference>
<dbReference type="Proteomes" id="UP000661012">
    <property type="component" value="Unassembled WGS sequence"/>
</dbReference>